<feature type="chain" id="PRO_5012440012" evidence="1">
    <location>
        <begin position="20"/>
        <end position="136"/>
    </location>
</feature>
<name>A0A1X6ZX91_9RHOB</name>
<keyword evidence="1" id="KW-0732">Signal</keyword>
<evidence type="ECO:0000256" key="1">
    <source>
        <dbReference type="SAM" id="SignalP"/>
    </source>
</evidence>
<sequence length="136" mass="14953">MKRRGFLLGSAVAPTAIFAAQATTDPDKELDAILSIAKHTGLSIDDLVDWLEGVDVERIAQNVKKPPSIKWDQYNTHSSMQAVYAGTALSLKANTFPGRGYLIAQLRAKGDRQKMRQMMSIHTGPEADKIARELES</sequence>
<dbReference type="RefSeq" id="WP_085807040.1">
    <property type="nucleotide sequence ID" value="NZ_FWFX01000012.1"/>
</dbReference>
<gene>
    <name evidence="2" type="ORF">ROA7450_03359</name>
</gene>
<protein>
    <submittedName>
        <fullName evidence="2">Uncharacterized protein</fullName>
    </submittedName>
</protein>
<keyword evidence="3" id="KW-1185">Reference proteome</keyword>
<reference evidence="2 3" key="1">
    <citation type="submission" date="2017-03" db="EMBL/GenBank/DDBJ databases">
        <authorList>
            <person name="Afonso C.L."/>
            <person name="Miller P.J."/>
            <person name="Scott M.A."/>
            <person name="Spackman E."/>
            <person name="Goraichik I."/>
            <person name="Dimitrov K.M."/>
            <person name="Suarez D.L."/>
            <person name="Swayne D.E."/>
        </authorList>
    </citation>
    <scope>NUCLEOTIDE SEQUENCE [LARGE SCALE GENOMIC DNA]</scope>
    <source>
        <strain evidence="2 3">CECT 7450</strain>
    </source>
</reference>
<evidence type="ECO:0000313" key="2">
    <source>
        <dbReference type="EMBL" id="SLN63913.1"/>
    </source>
</evidence>
<proteinExistence type="predicted"/>
<dbReference type="Proteomes" id="UP000193061">
    <property type="component" value="Unassembled WGS sequence"/>
</dbReference>
<dbReference type="EMBL" id="FWFX01000012">
    <property type="protein sequence ID" value="SLN63913.1"/>
    <property type="molecule type" value="Genomic_DNA"/>
</dbReference>
<evidence type="ECO:0000313" key="3">
    <source>
        <dbReference type="Proteomes" id="UP000193061"/>
    </source>
</evidence>
<feature type="signal peptide" evidence="1">
    <location>
        <begin position="1"/>
        <end position="19"/>
    </location>
</feature>
<accession>A0A1X6ZX91</accession>
<organism evidence="2 3">
    <name type="scientific">Roseovarius albus</name>
    <dbReference type="NCBI Taxonomy" id="1247867"/>
    <lineage>
        <taxon>Bacteria</taxon>
        <taxon>Pseudomonadati</taxon>
        <taxon>Pseudomonadota</taxon>
        <taxon>Alphaproteobacteria</taxon>
        <taxon>Rhodobacterales</taxon>
        <taxon>Roseobacteraceae</taxon>
        <taxon>Roseovarius</taxon>
    </lineage>
</organism>
<dbReference type="AlphaFoldDB" id="A0A1X6ZX91"/>